<dbReference type="VEuPathDB" id="VectorBase:SSCA001539"/>
<evidence type="ECO:0000256" key="3">
    <source>
        <dbReference type="SAM" id="MobiDB-lite"/>
    </source>
</evidence>
<dbReference type="GO" id="GO:0033897">
    <property type="term" value="F:ribonuclease T2 activity"/>
    <property type="evidence" value="ECO:0007669"/>
    <property type="project" value="InterPro"/>
</dbReference>
<protein>
    <submittedName>
        <fullName evidence="5">Ribonuclease T2-like protein</fullName>
    </submittedName>
</protein>
<dbReference type="GO" id="GO:0005576">
    <property type="term" value="C:extracellular region"/>
    <property type="evidence" value="ECO:0007669"/>
    <property type="project" value="TreeGrafter"/>
</dbReference>
<keyword evidence="4" id="KW-0812">Transmembrane</keyword>
<dbReference type="Gene3D" id="3.90.730.10">
    <property type="entry name" value="Ribonuclease T2-like"/>
    <property type="match status" value="1"/>
</dbReference>
<dbReference type="PANTHER" id="PTHR11240">
    <property type="entry name" value="RIBONUCLEASE T2"/>
    <property type="match status" value="1"/>
</dbReference>
<reference evidence="5 6" key="1">
    <citation type="journal article" date="2015" name="Parasit. Vectors">
        <title>Draft genome of the scabies mite.</title>
        <authorList>
            <person name="Rider S.D.Jr."/>
            <person name="Morgan M.S."/>
            <person name="Arlian L.G."/>
        </authorList>
    </citation>
    <scope>NUCLEOTIDE SEQUENCE [LARGE SCALE GENOMIC DNA]</scope>
    <source>
        <strain evidence="5">Arlian Lab</strain>
    </source>
</reference>
<keyword evidence="4" id="KW-0472">Membrane</keyword>
<evidence type="ECO:0000256" key="4">
    <source>
        <dbReference type="SAM" id="Phobius"/>
    </source>
</evidence>
<dbReference type="InterPro" id="IPR001568">
    <property type="entry name" value="RNase_T2-like"/>
</dbReference>
<feature type="region of interest" description="Disordered" evidence="3">
    <location>
        <begin position="125"/>
        <end position="155"/>
    </location>
</feature>
<sequence length="294" mass="34561">MISLSEILCPASQDNRTRLKNWFFICLITLNGFMVVFVLIGLMAGLWKPPEPRTAYFILARQWPITSCIGKKCIKIEKPDWIISEFVYKLSDDDPNTKRKCNGKEFDEDFFMKTIEKEKIRKRWPSLNPIPTKNDAADSSPTKESKTDSKKSEDKSLDTENIKLWKDQWETNGRCSNQDQLSFFSKALELDSKYSLTNNDLLLGKYQPDYDRQLSIANLTKDFHSIEKFKSFEDEMIEFVCKMVQFEQTKYFIQEIRLCFDAEKFEPIKCYDKSNYNKLSAFNCFDSSIIYYPS</sequence>
<gene>
    <name evidence="5" type="ORF">QR98_0055360</name>
</gene>
<evidence type="ECO:0000313" key="6">
    <source>
        <dbReference type="Proteomes" id="UP000616769"/>
    </source>
</evidence>
<dbReference type="EMBL" id="JXLN01011277">
    <property type="protein sequence ID" value="KPM07054.1"/>
    <property type="molecule type" value="Genomic_DNA"/>
</dbReference>
<proteinExistence type="inferred from homology"/>
<feature type="compositionally biased region" description="Basic and acidic residues" evidence="3">
    <location>
        <begin position="141"/>
        <end position="155"/>
    </location>
</feature>
<comment type="caution">
    <text evidence="5">The sequence shown here is derived from an EMBL/GenBank/DDBJ whole genome shotgun (WGS) entry which is preliminary data.</text>
</comment>
<dbReference type="GO" id="GO:0003723">
    <property type="term" value="F:RNA binding"/>
    <property type="evidence" value="ECO:0007669"/>
    <property type="project" value="InterPro"/>
</dbReference>
<evidence type="ECO:0000313" key="5">
    <source>
        <dbReference type="EMBL" id="KPM07054.1"/>
    </source>
</evidence>
<dbReference type="Pfam" id="PF00445">
    <property type="entry name" value="Ribonuclease_T2"/>
    <property type="match status" value="1"/>
</dbReference>
<dbReference type="Proteomes" id="UP000616769">
    <property type="component" value="Unassembled WGS sequence"/>
</dbReference>
<dbReference type="AlphaFoldDB" id="A0A132A7Y7"/>
<dbReference type="SUPFAM" id="SSF55895">
    <property type="entry name" value="Ribonuclease Rh-like"/>
    <property type="match status" value="1"/>
</dbReference>
<evidence type="ECO:0000256" key="2">
    <source>
        <dbReference type="RuleBase" id="RU004328"/>
    </source>
</evidence>
<dbReference type="GO" id="GO:0006401">
    <property type="term" value="P:RNA catabolic process"/>
    <property type="evidence" value="ECO:0007669"/>
    <property type="project" value="TreeGrafter"/>
</dbReference>
<evidence type="ECO:0000256" key="1">
    <source>
        <dbReference type="ARBA" id="ARBA00007469"/>
    </source>
</evidence>
<accession>A0A132A7Y7</accession>
<dbReference type="InterPro" id="IPR036430">
    <property type="entry name" value="RNase_T2-like_sf"/>
</dbReference>
<dbReference type="PANTHER" id="PTHR11240:SF22">
    <property type="entry name" value="RIBONUCLEASE T2"/>
    <property type="match status" value="1"/>
</dbReference>
<organism evidence="5 6">
    <name type="scientific">Sarcoptes scabiei</name>
    <name type="common">Itch mite</name>
    <name type="synonym">Acarus scabiei</name>
    <dbReference type="NCBI Taxonomy" id="52283"/>
    <lineage>
        <taxon>Eukaryota</taxon>
        <taxon>Metazoa</taxon>
        <taxon>Ecdysozoa</taxon>
        <taxon>Arthropoda</taxon>
        <taxon>Chelicerata</taxon>
        <taxon>Arachnida</taxon>
        <taxon>Acari</taxon>
        <taxon>Acariformes</taxon>
        <taxon>Sarcoptiformes</taxon>
        <taxon>Astigmata</taxon>
        <taxon>Psoroptidia</taxon>
        <taxon>Sarcoptoidea</taxon>
        <taxon>Sarcoptidae</taxon>
        <taxon>Sarcoptinae</taxon>
        <taxon>Sarcoptes</taxon>
    </lineage>
</organism>
<feature type="transmembrane region" description="Helical" evidence="4">
    <location>
        <begin position="21"/>
        <end position="47"/>
    </location>
</feature>
<comment type="similarity">
    <text evidence="1 2">Belongs to the RNase T2 family.</text>
</comment>
<keyword evidence="4" id="KW-1133">Transmembrane helix</keyword>
<name>A0A132A7Y7_SARSC</name>